<evidence type="ECO:0000313" key="1">
    <source>
        <dbReference type="EMBL" id="KAH7862743.1"/>
    </source>
</evidence>
<gene>
    <name evidence="1" type="ORF">Vadar_008818</name>
</gene>
<proteinExistence type="predicted"/>
<reference evidence="1 2" key="1">
    <citation type="journal article" date="2021" name="Hortic Res">
        <title>High-quality reference genome and annotation aids understanding of berry development for evergreen blueberry (Vaccinium darrowii).</title>
        <authorList>
            <person name="Yu J."/>
            <person name="Hulse-Kemp A.M."/>
            <person name="Babiker E."/>
            <person name="Staton M."/>
        </authorList>
    </citation>
    <scope>NUCLEOTIDE SEQUENCE [LARGE SCALE GENOMIC DNA]</scope>
    <source>
        <strain evidence="2">cv. NJ 8807/NJ 8810</strain>
        <tissue evidence="1">Young leaf</tissue>
    </source>
</reference>
<dbReference type="EMBL" id="CM037162">
    <property type="protein sequence ID" value="KAH7862743.1"/>
    <property type="molecule type" value="Genomic_DNA"/>
</dbReference>
<accession>A0ACB7ZBE5</accession>
<comment type="caution">
    <text evidence="1">The sequence shown here is derived from an EMBL/GenBank/DDBJ whole genome shotgun (WGS) entry which is preliminary data.</text>
</comment>
<name>A0ACB7ZBE5_9ERIC</name>
<sequence length="243" mass="28967">MEVHSDMKIDLKKNLTWAAEMDEYLIDILYEETFYGRKFDRSFTATAYANASKAMSQKFGENISKGHIKNRLKTIKQNFSLAYNLVKKTIGLGWNEETRMLEADPQVWKELIAANPDAKKFYLRPIPKFDKLEEIFGKDRATGSYAETAKEKKRRWEREQSERDLDYIDEFLAENEVQFENLFFFARQKEILFIQKTGTIQEQYYERETSQPSRQIKDRKPQTWLTRGRPEKPKKTDDRENQN</sequence>
<evidence type="ECO:0000313" key="2">
    <source>
        <dbReference type="Proteomes" id="UP000828048"/>
    </source>
</evidence>
<organism evidence="1 2">
    <name type="scientific">Vaccinium darrowii</name>
    <dbReference type="NCBI Taxonomy" id="229202"/>
    <lineage>
        <taxon>Eukaryota</taxon>
        <taxon>Viridiplantae</taxon>
        <taxon>Streptophyta</taxon>
        <taxon>Embryophyta</taxon>
        <taxon>Tracheophyta</taxon>
        <taxon>Spermatophyta</taxon>
        <taxon>Magnoliopsida</taxon>
        <taxon>eudicotyledons</taxon>
        <taxon>Gunneridae</taxon>
        <taxon>Pentapetalae</taxon>
        <taxon>asterids</taxon>
        <taxon>Ericales</taxon>
        <taxon>Ericaceae</taxon>
        <taxon>Vaccinioideae</taxon>
        <taxon>Vaccinieae</taxon>
        <taxon>Vaccinium</taxon>
    </lineage>
</organism>
<dbReference type="Proteomes" id="UP000828048">
    <property type="component" value="Chromosome 12"/>
</dbReference>
<protein>
    <submittedName>
        <fullName evidence="1">Uncharacterized protein</fullName>
    </submittedName>
</protein>
<keyword evidence="2" id="KW-1185">Reference proteome</keyword>